<protein>
    <submittedName>
        <fullName evidence="1">Uncharacterized protein</fullName>
    </submittedName>
</protein>
<evidence type="ECO:0000313" key="1">
    <source>
        <dbReference type="EMBL" id="PKW17433.1"/>
    </source>
</evidence>
<evidence type="ECO:0000313" key="2">
    <source>
        <dbReference type="Proteomes" id="UP000233786"/>
    </source>
</evidence>
<proteinExistence type="predicted"/>
<dbReference type="Proteomes" id="UP000233786">
    <property type="component" value="Unassembled WGS sequence"/>
</dbReference>
<keyword evidence="2" id="KW-1185">Reference proteome</keyword>
<dbReference type="RefSeq" id="WP_010692735.1">
    <property type="nucleotide sequence ID" value="NZ_CP061007.1"/>
</dbReference>
<dbReference type="AlphaFoldDB" id="A0A2N3Y3C7"/>
<reference evidence="1" key="1">
    <citation type="submission" date="2017-12" db="EMBL/GenBank/DDBJ databases">
        <title>Sequencing the genomes of 1000 Actinobacteria strains.</title>
        <authorList>
            <person name="Klenk H.-P."/>
        </authorList>
    </citation>
    <scope>NUCLEOTIDE SEQUENCE [LARGE SCALE GENOMIC DNA]</scope>
    <source>
        <strain evidence="1">DSM 44228</strain>
    </source>
</reference>
<sequence length="68" mass="7977">MPFAKTADQAEIYYQARSSGEPLVLLSGQANTHHWWDNRQRNKQAAQRRWPLTCQERLHACSTRRGPR</sequence>
<dbReference type="OrthoDB" id="495620at2"/>
<dbReference type="EMBL" id="PJNB01000001">
    <property type="protein sequence ID" value="PKW17433.1"/>
    <property type="molecule type" value="Genomic_DNA"/>
</dbReference>
<name>A0A2N3Y3C7_SACSN</name>
<organism evidence="1 2">
    <name type="scientific">Saccharopolyspora spinosa</name>
    <dbReference type="NCBI Taxonomy" id="60894"/>
    <lineage>
        <taxon>Bacteria</taxon>
        <taxon>Bacillati</taxon>
        <taxon>Actinomycetota</taxon>
        <taxon>Actinomycetes</taxon>
        <taxon>Pseudonocardiales</taxon>
        <taxon>Pseudonocardiaceae</taxon>
        <taxon>Saccharopolyspora</taxon>
    </lineage>
</organism>
<comment type="caution">
    <text evidence="1">The sequence shown here is derived from an EMBL/GenBank/DDBJ whole genome shotgun (WGS) entry which is preliminary data.</text>
</comment>
<dbReference type="STRING" id="994479.GCA_000194155_01050"/>
<gene>
    <name evidence="1" type="ORF">A8926_5396</name>
</gene>
<accession>A0A2N3Y3C7</accession>